<evidence type="ECO:0000313" key="2">
    <source>
        <dbReference type="EMBL" id="CUN96506.1"/>
    </source>
</evidence>
<dbReference type="OrthoDB" id="9781189at2"/>
<dbReference type="PANTHER" id="PTHR47619:SF1">
    <property type="entry name" value="EXODEOXYRIBONUCLEASE WALJ"/>
    <property type="match status" value="1"/>
</dbReference>
<gene>
    <name evidence="2" type="ORF">ERS852385_01802</name>
</gene>
<dbReference type="InterPro" id="IPR001279">
    <property type="entry name" value="Metallo-B-lactamas"/>
</dbReference>
<keyword evidence="2" id="KW-0378">Hydrolase</keyword>
<dbReference type="InterPro" id="IPR036866">
    <property type="entry name" value="RibonucZ/Hydroxyglut_hydro"/>
</dbReference>
<keyword evidence="3" id="KW-1185">Reference proteome</keyword>
<accession>A0A174B9U1</accession>
<proteinExistence type="predicted"/>
<dbReference type="STRING" id="187979.ERS852385_01802"/>
<dbReference type="GeneID" id="83710062"/>
<organism evidence="2 3">
    <name type="scientific">Mitsuokella jalaludinii</name>
    <dbReference type="NCBI Taxonomy" id="187979"/>
    <lineage>
        <taxon>Bacteria</taxon>
        <taxon>Bacillati</taxon>
        <taxon>Bacillota</taxon>
        <taxon>Negativicutes</taxon>
        <taxon>Selenomonadales</taxon>
        <taxon>Selenomonadaceae</taxon>
        <taxon>Mitsuokella</taxon>
    </lineage>
</organism>
<dbReference type="InterPro" id="IPR052533">
    <property type="entry name" value="WalJ/YycJ-like"/>
</dbReference>
<dbReference type="RefSeq" id="WP_036378543.1">
    <property type="nucleotide sequence ID" value="NZ_CABIWZ010000016.1"/>
</dbReference>
<sequence length="251" mass="27421">MQVSVLASGSKGNAVYVEMDGVRLLLDAGISATRIKKGLAAEGVDAASLDGVLITHEHRDHIAGLVTLSKWYELPIFTRRATIEHMSCRAAIPAERFHAIEGAFRIGDLTIDPFNIPHDAADPVGYRITGSSRCTLATDLGFVTASVQEAIDGADVLVLEANHDPEVLKHGDYPWALKRRILSNRGHLANADAAWALVRMKKRPAHVFLAHLSEKNNTPELAENTVEEILHRQGLDIPICMTAQDRAVHLH</sequence>
<dbReference type="PANTHER" id="PTHR47619">
    <property type="entry name" value="METALLO-HYDROLASE YYCJ-RELATED"/>
    <property type="match status" value="1"/>
</dbReference>
<dbReference type="SUPFAM" id="SSF56281">
    <property type="entry name" value="Metallo-hydrolase/oxidoreductase"/>
    <property type="match status" value="1"/>
</dbReference>
<feature type="domain" description="Metallo-beta-lactamase" evidence="1">
    <location>
        <begin position="11"/>
        <end position="187"/>
    </location>
</feature>
<evidence type="ECO:0000313" key="3">
    <source>
        <dbReference type="Proteomes" id="UP000095546"/>
    </source>
</evidence>
<reference evidence="2 3" key="1">
    <citation type="submission" date="2015-09" db="EMBL/GenBank/DDBJ databases">
        <authorList>
            <consortium name="Pathogen Informatics"/>
        </authorList>
    </citation>
    <scope>NUCLEOTIDE SEQUENCE [LARGE SCALE GENOMIC DNA]</scope>
    <source>
        <strain evidence="2 3">2789STDY5608828</strain>
    </source>
</reference>
<dbReference type="Pfam" id="PF12706">
    <property type="entry name" value="Lactamase_B_2"/>
    <property type="match status" value="1"/>
</dbReference>
<name>A0A174B9U1_9FIRM</name>
<protein>
    <submittedName>
        <fullName evidence="2">Putative hydrolase</fullName>
    </submittedName>
</protein>
<dbReference type="GO" id="GO:0016787">
    <property type="term" value="F:hydrolase activity"/>
    <property type="evidence" value="ECO:0007669"/>
    <property type="project" value="UniProtKB-KW"/>
</dbReference>
<dbReference type="SMART" id="SM00849">
    <property type="entry name" value="Lactamase_B"/>
    <property type="match status" value="1"/>
</dbReference>
<dbReference type="Gene3D" id="3.60.15.10">
    <property type="entry name" value="Ribonuclease Z/Hydroxyacylglutathione hydrolase-like"/>
    <property type="match status" value="1"/>
</dbReference>
<evidence type="ECO:0000259" key="1">
    <source>
        <dbReference type="SMART" id="SM00849"/>
    </source>
</evidence>
<dbReference type="EMBL" id="CYYU01000016">
    <property type="protein sequence ID" value="CUN96506.1"/>
    <property type="molecule type" value="Genomic_DNA"/>
</dbReference>
<dbReference type="AlphaFoldDB" id="A0A174B9U1"/>
<dbReference type="eggNOG" id="COG1235">
    <property type="taxonomic scope" value="Bacteria"/>
</dbReference>
<dbReference type="Proteomes" id="UP000095546">
    <property type="component" value="Unassembled WGS sequence"/>
</dbReference>